<evidence type="ECO:0000256" key="1">
    <source>
        <dbReference type="ARBA" id="ARBA00002378"/>
    </source>
</evidence>
<feature type="transmembrane region" description="Helical" evidence="9">
    <location>
        <begin position="469"/>
        <end position="488"/>
    </location>
</feature>
<feature type="transmembrane region" description="Helical" evidence="9">
    <location>
        <begin position="204"/>
        <end position="222"/>
    </location>
</feature>
<feature type="transmembrane region" description="Helical" evidence="9">
    <location>
        <begin position="266"/>
        <end position="287"/>
    </location>
</feature>
<evidence type="ECO:0000256" key="9">
    <source>
        <dbReference type="SAM" id="Phobius"/>
    </source>
</evidence>
<dbReference type="AlphaFoldDB" id="A0A347UI89"/>
<feature type="transmembrane region" description="Helical" evidence="9">
    <location>
        <begin position="163"/>
        <end position="184"/>
    </location>
</feature>
<feature type="transmembrane region" description="Helical" evidence="9">
    <location>
        <begin position="110"/>
        <end position="127"/>
    </location>
</feature>
<evidence type="ECO:0000256" key="7">
    <source>
        <dbReference type="ARBA" id="ARBA00023136"/>
    </source>
</evidence>
<feature type="domain" description="NADH:quinone oxidoreductase/Mrp antiporter transmembrane" evidence="10">
    <location>
        <begin position="565"/>
        <end position="843"/>
    </location>
</feature>
<dbReference type="OrthoDB" id="9768329at2"/>
<comment type="similarity">
    <text evidence="3">Belongs to the CPA3 antiporters (TC 2.A.63) subunit D family.</text>
</comment>
<feature type="transmembrane region" description="Helical" evidence="9">
    <location>
        <begin position="837"/>
        <end position="856"/>
    </location>
</feature>
<feature type="transmembrane region" description="Helical" evidence="9">
    <location>
        <begin position="6"/>
        <end position="23"/>
    </location>
</feature>
<keyword evidence="7 9" id="KW-0472">Membrane</keyword>
<feature type="transmembrane region" description="Helical" evidence="9">
    <location>
        <begin position="594"/>
        <end position="617"/>
    </location>
</feature>
<organism evidence="11 12">
    <name type="scientific">Profundibacter amoris</name>
    <dbReference type="NCBI Taxonomy" id="2171755"/>
    <lineage>
        <taxon>Bacteria</taxon>
        <taxon>Pseudomonadati</taxon>
        <taxon>Pseudomonadota</taxon>
        <taxon>Alphaproteobacteria</taxon>
        <taxon>Rhodobacterales</taxon>
        <taxon>Paracoccaceae</taxon>
        <taxon>Profundibacter</taxon>
    </lineage>
</organism>
<evidence type="ECO:0000256" key="2">
    <source>
        <dbReference type="ARBA" id="ARBA00004651"/>
    </source>
</evidence>
<feature type="transmembrane region" description="Helical" evidence="9">
    <location>
        <begin position="1033"/>
        <end position="1051"/>
    </location>
</feature>
<evidence type="ECO:0000256" key="6">
    <source>
        <dbReference type="ARBA" id="ARBA00022989"/>
    </source>
</evidence>
<feature type="transmembrane region" description="Helical" evidence="9">
    <location>
        <begin position="294"/>
        <end position="313"/>
    </location>
</feature>
<dbReference type="InterPro" id="IPR001750">
    <property type="entry name" value="ND/Mrp_TM"/>
</dbReference>
<dbReference type="EMBL" id="CP032125">
    <property type="protein sequence ID" value="AXX98567.1"/>
    <property type="molecule type" value="Genomic_DNA"/>
</dbReference>
<gene>
    <name evidence="11" type="ORF">BAR1_11920</name>
</gene>
<comment type="function">
    <text evidence="1">NDH-1 shuttles electrons from NADH, via FMN and iron-sulfur (Fe-S) centers, to quinones in the respiratory chain. The immediate electron acceptor for the enzyme in this species is believed to be ubiquinone. Couples the redox reaction to proton translocation (for every two electrons transferred, four hydrogen ions are translocated across the cytoplasmic membrane), and thus conserves the redox energy in a proton gradient.</text>
</comment>
<feature type="transmembrane region" description="Helical" evidence="9">
    <location>
        <begin position="877"/>
        <end position="902"/>
    </location>
</feature>
<dbReference type="Pfam" id="PF00361">
    <property type="entry name" value="Proton_antipo_M"/>
    <property type="match status" value="2"/>
</dbReference>
<dbReference type="PANTHER" id="PTHR42703">
    <property type="entry name" value="NADH DEHYDROGENASE"/>
    <property type="match status" value="1"/>
</dbReference>
<dbReference type="InterPro" id="IPR050586">
    <property type="entry name" value="CPA3_Na-H_Antiporter_D"/>
</dbReference>
<evidence type="ECO:0000256" key="5">
    <source>
        <dbReference type="ARBA" id="ARBA00022692"/>
    </source>
</evidence>
<feature type="transmembrane region" description="Helical" evidence="9">
    <location>
        <begin position="319"/>
        <end position="340"/>
    </location>
</feature>
<keyword evidence="4" id="KW-1003">Cell membrane</keyword>
<dbReference type="Proteomes" id="UP000261704">
    <property type="component" value="Chromosome"/>
</dbReference>
<evidence type="ECO:0000256" key="3">
    <source>
        <dbReference type="ARBA" id="ARBA00005346"/>
    </source>
</evidence>
<evidence type="ECO:0000313" key="11">
    <source>
        <dbReference type="EMBL" id="AXX98567.1"/>
    </source>
</evidence>
<accession>A0A347UI89</accession>
<sequence length="1052" mass="114949">MVMPNIILIIATGLGAAFLLGLLREEKRLSAYLITLAALAFMSLISGLWLIAFAGGAAPVEVTTAGTPAPFAINFKMGLAEATGLLLINLTALLSAIYMQQTMLRLGRRIMAVFLIAVMAVSGIILTRDVFNLFVFLELVVIASGGLVLMSTDKRALGAGFKYLMVSEFITVFLLIGIIFAYHASGSLNIDTMAASDMLAKQGGALAFFLILIALIAELKPFPANGWALDIYESAHPGFSALFSAVFATGALFAVDKVLLMGGTTWLPLATGIGLLTFVASNIMGLAQNNDRRLLGYSSIAQVGLVLAIIGQREVLGDSYLFIAGGILLAHAVAKAGLFWMSGMFEASDLKDWTVLRQKPLMVGIFITFIAMLTGLPPFPGFYAKWELVHGLMAHNHFWLVGVILFGALIEVTYLMRWFGYVIKRDVPRYIQDTPFHKELVVVLAAAAGWGLAYVWGEMSAYRNLLSLAGDNLLVVLPLMFALLFFVIDGLPARIKNIIAIAGMVAYFIASYSSYDPLQLIFGSIILLGGAVIMLASFHAEGRRTGFYPSAMLMYAGLALLIIAGNSFAFFAAWEMLTIGSYFLILRGKASEPHALSYIIFSLGGAFAILTGFALAAHGQAPFEIASLADVRADVAPYVFILLAVGFMTKTAAIGLHIWLPGAHAEAETDVSPMVSSVLLKAGLFGLFTLLMTMGRQHLGPVDLTLVLLWIGALTALLGNIMAAFQEDAKRLLAYSSIGQMGYALFGLALMNKLGWLMALLFVINHYIYKSMLFLSVGGVAKRTGTRLMYKMGGLIALMPLSFIAVMIGIIAMSGVPPLSGYGGRWIFYNAIMSGEHRLPMILIFLSGPIGFLYLFRLVHTIFLGQLKDEHRRLKEAPFWIILPQMIYVVFLLGFAVVPGLALRRVDAYLTRFFPNEFGLDWSGPAITSEYGYWAPVSIMVVVGVIFCVVLGWMLFLNRNAQKVKQFNIVYSAERPYRPETTHYAWNFYAPYRKALGFMVQPYVSNFWNGIATALHNLGDFSRRLYTGNGQTYAFQMLIFVVLAYLASRGMI</sequence>
<keyword evidence="12" id="KW-1185">Reference proteome</keyword>
<protein>
    <submittedName>
        <fullName evidence="11">NADH-quinone oxidoreductase subunit F</fullName>
    </submittedName>
</protein>
<evidence type="ECO:0000256" key="8">
    <source>
        <dbReference type="RuleBase" id="RU000320"/>
    </source>
</evidence>
<feature type="transmembrane region" description="Helical" evidence="9">
    <location>
        <begin position="792"/>
        <end position="817"/>
    </location>
</feature>
<dbReference type="GO" id="GO:0005886">
    <property type="term" value="C:plasma membrane"/>
    <property type="evidence" value="ECO:0007669"/>
    <property type="project" value="UniProtKB-SubCell"/>
</dbReference>
<dbReference type="PANTHER" id="PTHR42703:SF1">
    <property type="entry name" value="NA(+)_H(+) ANTIPORTER SUBUNIT D1"/>
    <property type="match status" value="1"/>
</dbReference>
<evidence type="ECO:0000256" key="4">
    <source>
        <dbReference type="ARBA" id="ARBA00022475"/>
    </source>
</evidence>
<dbReference type="KEGG" id="pamo:BAR1_11920"/>
<feature type="transmembrane region" description="Helical" evidence="9">
    <location>
        <begin position="399"/>
        <end position="419"/>
    </location>
</feature>
<feature type="transmembrane region" description="Helical" evidence="9">
    <location>
        <begin position="933"/>
        <end position="957"/>
    </location>
</feature>
<feature type="transmembrane region" description="Helical" evidence="9">
    <location>
        <begin position="133"/>
        <end position="151"/>
    </location>
</feature>
<feature type="transmembrane region" description="Helical" evidence="9">
    <location>
        <begin position="495"/>
        <end position="515"/>
    </location>
</feature>
<evidence type="ECO:0000259" key="10">
    <source>
        <dbReference type="Pfam" id="PF00361"/>
    </source>
</evidence>
<feature type="transmembrane region" description="Helical" evidence="9">
    <location>
        <begin position="671"/>
        <end position="692"/>
    </location>
</feature>
<feature type="transmembrane region" description="Helical" evidence="9">
    <location>
        <begin position="440"/>
        <end position="457"/>
    </location>
</feature>
<feature type="transmembrane region" description="Helical" evidence="9">
    <location>
        <begin position="78"/>
        <end position="98"/>
    </location>
</feature>
<feature type="transmembrane region" description="Helical" evidence="9">
    <location>
        <begin position="552"/>
        <end position="574"/>
    </location>
</feature>
<name>A0A347UI89_9RHOB</name>
<feature type="domain" description="NADH:quinone oxidoreductase/Mrp antiporter transmembrane" evidence="10">
    <location>
        <begin position="129"/>
        <end position="410"/>
    </location>
</feature>
<feature type="transmembrane region" description="Helical" evidence="9">
    <location>
        <begin position="234"/>
        <end position="254"/>
    </location>
</feature>
<feature type="transmembrane region" description="Helical" evidence="9">
    <location>
        <begin position="521"/>
        <end position="540"/>
    </location>
</feature>
<feature type="transmembrane region" description="Helical" evidence="9">
    <location>
        <begin position="30"/>
        <end position="58"/>
    </location>
</feature>
<keyword evidence="6 9" id="KW-1133">Transmembrane helix</keyword>
<feature type="transmembrane region" description="Helical" evidence="9">
    <location>
        <begin position="743"/>
        <end position="764"/>
    </location>
</feature>
<feature type="transmembrane region" description="Helical" evidence="9">
    <location>
        <begin position="704"/>
        <end position="723"/>
    </location>
</feature>
<evidence type="ECO:0000313" key="12">
    <source>
        <dbReference type="Proteomes" id="UP000261704"/>
    </source>
</evidence>
<reference evidence="11 12" key="1">
    <citation type="submission" date="2018-09" db="EMBL/GenBank/DDBJ databases">
        <title>Profundibacter amoris BAR1 gen. nov., sp. nov., a new member of the Roseobacter clade isolated at Lokis Castle Vent Field on the Arctic Mid-Oceanic Ridge.</title>
        <authorList>
            <person name="Le Moine Bauer S."/>
            <person name="Sjoeberg A.G."/>
            <person name="L'Haridon S."/>
            <person name="Stokke R."/>
            <person name="Roalkvam I."/>
            <person name="Steen I.H."/>
            <person name="Dahle H."/>
        </authorList>
    </citation>
    <scope>NUCLEOTIDE SEQUENCE [LARGE SCALE GENOMIC DNA]</scope>
    <source>
        <strain evidence="11 12">BAR1</strain>
    </source>
</reference>
<keyword evidence="5 8" id="KW-0812">Transmembrane</keyword>
<comment type="subcellular location">
    <subcellularLocation>
        <location evidence="2">Cell membrane</location>
        <topology evidence="2">Multi-pass membrane protein</topology>
    </subcellularLocation>
    <subcellularLocation>
        <location evidence="8">Membrane</location>
        <topology evidence="8">Multi-pass membrane protein</topology>
    </subcellularLocation>
</comment>
<feature type="transmembrane region" description="Helical" evidence="9">
    <location>
        <begin position="361"/>
        <end position="379"/>
    </location>
</feature>
<proteinExistence type="inferred from homology"/>
<feature type="transmembrane region" description="Helical" evidence="9">
    <location>
        <begin position="638"/>
        <end position="659"/>
    </location>
</feature>